<name>A0A923RNF9_9FIRM</name>
<dbReference type="RefSeq" id="WP_186874057.1">
    <property type="nucleotide sequence ID" value="NZ_JACOPF010000001.1"/>
</dbReference>
<evidence type="ECO:0000259" key="1">
    <source>
        <dbReference type="Pfam" id="PF02625"/>
    </source>
</evidence>
<evidence type="ECO:0000313" key="4">
    <source>
        <dbReference type="Proteomes" id="UP000652477"/>
    </source>
</evidence>
<evidence type="ECO:0000313" key="3">
    <source>
        <dbReference type="EMBL" id="MBC5687360.1"/>
    </source>
</evidence>
<dbReference type="Gene3D" id="3.40.50.720">
    <property type="entry name" value="NAD(P)-binding Rossmann-like Domain"/>
    <property type="match status" value="1"/>
</dbReference>
<feature type="domain" description="XdhC- CoxI" evidence="1">
    <location>
        <begin position="236"/>
        <end position="293"/>
    </location>
</feature>
<dbReference type="AlphaFoldDB" id="A0A923RNF9"/>
<evidence type="ECO:0000259" key="2">
    <source>
        <dbReference type="Pfam" id="PF13478"/>
    </source>
</evidence>
<dbReference type="EMBL" id="JACOPF010000001">
    <property type="protein sequence ID" value="MBC5687360.1"/>
    <property type="molecule type" value="Genomic_DNA"/>
</dbReference>
<proteinExistence type="predicted"/>
<dbReference type="InterPro" id="IPR052698">
    <property type="entry name" value="MoCofactor_Util/Proc"/>
</dbReference>
<dbReference type="PANTHER" id="PTHR30388:SF6">
    <property type="entry name" value="XANTHINE DEHYDROGENASE SUBUNIT A-RELATED"/>
    <property type="match status" value="1"/>
</dbReference>
<reference evidence="3" key="1">
    <citation type="submission" date="2020-08" db="EMBL/GenBank/DDBJ databases">
        <title>Genome public.</title>
        <authorList>
            <person name="Liu C."/>
            <person name="Sun Q."/>
        </authorList>
    </citation>
    <scope>NUCLEOTIDE SEQUENCE</scope>
    <source>
        <strain evidence="3">NSJ-55</strain>
    </source>
</reference>
<comment type="caution">
    <text evidence="3">The sequence shown here is derived from an EMBL/GenBank/DDBJ whole genome shotgun (WGS) entry which is preliminary data.</text>
</comment>
<keyword evidence="4" id="KW-1185">Reference proteome</keyword>
<dbReference type="SUPFAM" id="SSF51735">
    <property type="entry name" value="NAD(P)-binding Rossmann-fold domains"/>
    <property type="match status" value="1"/>
</dbReference>
<protein>
    <submittedName>
        <fullName evidence="3">XdhC family protein</fullName>
    </submittedName>
</protein>
<dbReference type="Pfam" id="PF02625">
    <property type="entry name" value="XdhC_CoxI"/>
    <property type="match status" value="1"/>
</dbReference>
<organism evidence="3 4">
    <name type="scientific">Mediterraneibacter hominis</name>
    <dbReference type="NCBI Taxonomy" id="2763054"/>
    <lineage>
        <taxon>Bacteria</taxon>
        <taxon>Bacillati</taxon>
        <taxon>Bacillota</taxon>
        <taxon>Clostridia</taxon>
        <taxon>Lachnospirales</taxon>
        <taxon>Lachnospiraceae</taxon>
        <taxon>Mediterraneibacter</taxon>
    </lineage>
</organism>
<dbReference type="Proteomes" id="UP000652477">
    <property type="component" value="Unassembled WGS sequence"/>
</dbReference>
<sequence>MTGFYEQLREAMTEQEGDIWIETVLEGPDMGKKYLLAEKEKNEKMLRKDVRIFLERAGRTPELVICGGGHVSIPVIQMGRMLGFTVTVLEDRPKFADHARQAGADRVFCEPFEEGLSKIPGNLDTWFIIVTRGHRYDALCLEAILHKPRAYVGMMGSKRRTEIVKNQLEEKGIPRIDLENVHTPIGLKIGAETPEEIAVSILAEIIQVKNKEKKGGGYPKEILCALTGQGEEKIQQKKALATIISRKGSAPRSVGTKMLVFEDGTAIGTIGGGCAESEIMQRALKMLRINEPKFQICLVDMTAEEAEDAGMVCGGVIEVMLEIVDDI</sequence>
<dbReference type="PANTHER" id="PTHR30388">
    <property type="entry name" value="ALDEHYDE OXIDOREDUCTASE MOLYBDENUM COFACTOR ASSEMBLY PROTEIN"/>
    <property type="match status" value="1"/>
</dbReference>
<accession>A0A923RNF9</accession>
<dbReference type="Pfam" id="PF13478">
    <property type="entry name" value="XdhC_C"/>
    <property type="match status" value="1"/>
</dbReference>
<feature type="domain" description="XdhC Rossmann" evidence="2">
    <location>
        <begin position="63"/>
        <end position="205"/>
    </location>
</feature>
<dbReference type="InterPro" id="IPR003777">
    <property type="entry name" value="XdhC_CoxI"/>
</dbReference>
<gene>
    <name evidence="3" type="ORF">H8S37_00225</name>
</gene>
<dbReference type="InterPro" id="IPR036291">
    <property type="entry name" value="NAD(P)-bd_dom_sf"/>
</dbReference>
<dbReference type="InterPro" id="IPR027051">
    <property type="entry name" value="XdhC_Rossmann_dom"/>
</dbReference>